<feature type="domain" description="HDOD" evidence="1">
    <location>
        <begin position="147"/>
        <end position="334"/>
    </location>
</feature>
<accession>A0ABZ0S7L5</accession>
<dbReference type="PROSITE" id="PS51833">
    <property type="entry name" value="HDOD"/>
    <property type="match status" value="1"/>
</dbReference>
<sequence>MSEGITPSAVLAQMEITKSLSDQARTELASHAKLVRVDQGKRLARRQIGNQRLFLVDGNVVRACNGLERELDSCLGLSDPVELFDETGSEDDTIVTQARCLLLGVPASLLPKAGGAITQVDELDLDDAEGGFLAKLYEQINSNRLELPARPEVALRIQSLTADPDVGVSELTELIQNDATLAGALIFATNSPRFRAAKEITSVRDAVVRLGFSNTRMLATNLALRQVFKAKHQVAREAIAEVWEDSVLRSAYCSLLSQKLQLLNPDRALLAGLLSSVGAVPIIQFFDQGGSATGERKELDDLLQKLLSVTGVLVINYWELGSDLVTVAEHGASWSYQAPEPDYACLNIVARWAALAHHGRPRPPAAEIPAFETLQLQIPGDDGALVELAGSEAALERLQSMFAS</sequence>
<evidence type="ECO:0000313" key="2">
    <source>
        <dbReference type="EMBL" id="WPL16258.1"/>
    </source>
</evidence>
<dbReference type="EMBL" id="CP121472">
    <property type="protein sequence ID" value="WPL16258.1"/>
    <property type="molecule type" value="Genomic_DNA"/>
</dbReference>
<evidence type="ECO:0000313" key="3">
    <source>
        <dbReference type="Proteomes" id="UP001432180"/>
    </source>
</evidence>
<reference evidence="2 3" key="1">
    <citation type="journal article" date="2023" name="Microorganisms">
        <title>Thiorhodovibrio frisius and Trv. litoralis spp. nov., Two Novel Members from a Clade of Fastidious Purple Sulfur Bacteria That Exhibit Unique Red-Shifted Light-Harvesting Capabilities.</title>
        <authorList>
            <person name="Methner A."/>
            <person name="Kuzyk S.B."/>
            <person name="Petersen J."/>
            <person name="Bauer S."/>
            <person name="Brinkmann H."/>
            <person name="Sichau K."/>
            <person name="Wanner G."/>
            <person name="Wolf J."/>
            <person name="Neumann-Schaal M."/>
            <person name="Henke P."/>
            <person name="Tank M."/>
            <person name="Sproer C."/>
            <person name="Bunk B."/>
            <person name="Overmann J."/>
        </authorList>
    </citation>
    <scope>NUCLEOTIDE SEQUENCE [LARGE SCALE GENOMIC DNA]</scope>
    <source>
        <strain evidence="2 3">DSM 6702</strain>
    </source>
</reference>
<dbReference type="InterPro" id="IPR013976">
    <property type="entry name" value="HDOD"/>
</dbReference>
<organism evidence="2 3">
    <name type="scientific">Thiorhodovibrio winogradskyi</name>
    <dbReference type="NCBI Taxonomy" id="77007"/>
    <lineage>
        <taxon>Bacteria</taxon>
        <taxon>Pseudomonadati</taxon>
        <taxon>Pseudomonadota</taxon>
        <taxon>Gammaproteobacteria</taxon>
        <taxon>Chromatiales</taxon>
        <taxon>Chromatiaceae</taxon>
        <taxon>Thiorhodovibrio</taxon>
    </lineage>
</organism>
<dbReference type="PANTHER" id="PTHR33525">
    <property type="match status" value="1"/>
</dbReference>
<dbReference type="InterPro" id="IPR052340">
    <property type="entry name" value="RNase_Y/CdgJ"/>
</dbReference>
<dbReference type="SUPFAM" id="SSF109604">
    <property type="entry name" value="HD-domain/PDEase-like"/>
    <property type="match status" value="1"/>
</dbReference>
<dbReference type="Proteomes" id="UP001432180">
    <property type="component" value="Chromosome"/>
</dbReference>
<protein>
    <submittedName>
        <fullName evidence="2">HDOD domain protein</fullName>
    </submittedName>
</protein>
<keyword evidence="3" id="KW-1185">Reference proteome</keyword>
<name>A0ABZ0S7L5_9GAMM</name>
<dbReference type="RefSeq" id="WP_328986804.1">
    <property type="nucleotide sequence ID" value="NZ_CP121472.1"/>
</dbReference>
<dbReference type="Gene3D" id="1.10.3210.10">
    <property type="entry name" value="Hypothetical protein af1432"/>
    <property type="match status" value="1"/>
</dbReference>
<proteinExistence type="predicted"/>
<gene>
    <name evidence="2" type="ORF">Thiowin_01211</name>
</gene>
<dbReference type="PANTHER" id="PTHR33525:SF3">
    <property type="entry name" value="RIBONUCLEASE Y"/>
    <property type="match status" value="1"/>
</dbReference>
<evidence type="ECO:0000259" key="1">
    <source>
        <dbReference type="PROSITE" id="PS51833"/>
    </source>
</evidence>
<dbReference type="Pfam" id="PF08668">
    <property type="entry name" value="HDOD"/>
    <property type="match status" value="1"/>
</dbReference>